<name>A0A1I4Z5G5_9FLAO</name>
<dbReference type="Gene3D" id="3.40.630.30">
    <property type="match status" value="1"/>
</dbReference>
<dbReference type="InterPro" id="IPR016181">
    <property type="entry name" value="Acyl_CoA_acyltransferase"/>
</dbReference>
<feature type="domain" description="N-acetyltransferase" evidence="1">
    <location>
        <begin position="6"/>
        <end position="161"/>
    </location>
</feature>
<dbReference type="GO" id="GO:0016747">
    <property type="term" value="F:acyltransferase activity, transferring groups other than amino-acyl groups"/>
    <property type="evidence" value="ECO:0007669"/>
    <property type="project" value="InterPro"/>
</dbReference>
<dbReference type="AlphaFoldDB" id="A0A1I4Z5G5"/>
<evidence type="ECO:0000313" key="2">
    <source>
        <dbReference type="EMBL" id="SFN45407.1"/>
    </source>
</evidence>
<reference evidence="3" key="1">
    <citation type="submission" date="2016-10" db="EMBL/GenBank/DDBJ databases">
        <authorList>
            <person name="Varghese N."/>
            <person name="Submissions S."/>
        </authorList>
    </citation>
    <scope>NUCLEOTIDE SEQUENCE [LARGE SCALE GENOMIC DNA]</scope>
    <source>
        <strain evidence="3">XJ109</strain>
    </source>
</reference>
<dbReference type="RefSeq" id="WP_092908969.1">
    <property type="nucleotide sequence ID" value="NZ_FOUZ01000012.1"/>
</dbReference>
<dbReference type="InterPro" id="IPR000182">
    <property type="entry name" value="GNAT_dom"/>
</dbReference>
<organism evidence="2 3">
    <name type="scientific">Algoriella xinjiangensis</name>
    <dbReference type="NCBI Taxonomy" id="684065"/>
    <lineage>
        <taxon>Bacteria</taxon>
        <taxon>Pseudomonadati</taxon>
        <taxon>Bacteroidota</taxon>
        <taxon>Flavobacteriia</taxon>
        <taxon>Flavobacteriales</taxon>
        <taxon>Weeksellaceae</taxon>
        <taxon>Algoriella</taxon>
    </lineage>
</organism>
<dbReference type="EMBL" id="FOUZ01000012">
    <property type="protein sequence ID" value="SFN45407.1"/>
    <property type="molecule type" value="Genomic_DNA"/>
</dbReference>
<gene>
    <name evidence="2" type="ORF">SAMN05421738_112114</name>
</gene>
<dbReference type="Proteomes" id="UP000199149">
    <property type="component" value="Unassembled WGS sequence"/>
</dbReference>
<protein>
    <recommendedName>
        <fullName evidence="1">N-acetyltransferase domain-containing protein</fullName>
    </recommendedName>
</protein>
<dbReference type="PROSITE" id="PS51186">
    <property type="entry name" value="GNAT"/>
    <property type="match status" value="1"/>
</dbReference>
<sequence>MSQIQLKFYEPTHHDELVNYTLPKYQINFTALPAQTFERLKARTDNNAKPITILLDDKPIGFFVLDYGEDKYDLTPNENSLLLRSLSINPAFQGNSYGKIAMNLVDDFVKIYYPTIDELVLAVNFKNTSAYQLYIKVGYTDDGSQREWNNGMQHLLRKKLK</sequence>
<keyword evidence="3" id="KW-1185">Reference proteome</keyword>
<accession>A0A1I4Z5G5</accession>
<dbReference type="OrthoDB" id="66776at2"/>
<dbReference type="Pfam" id="PF00583">
    <property type="entry name" value="Acetyltransf_1"/>
    <property type="match status" value="1"/>
</dbReference>
<evidence type="ECO:0000259" key="1">
    <source>
        <dbReference type="PROSITE" id="PS51186"/>
    </source>
</evidence>
<dbReference type="SUPFAM" id="SSF55729">
    <property type="entry name" value="Acyl-CoA N-acyltransferases (Nat)"/>
    <property type="match status" value="1"/>
</dbReference>
<proteinExistence type="predicted"/>
<evidence type="ECO:0000313" key="3">
    <source>
        <dbReference type="Proteomes" id="UP000199149"/>
    </source>
</evidence>
<dbReference type="STRING" id="684065.SAMN05421738_112114"/>